<dbReference type="Pfam" id="PF13091">
    <property type="entry name" value="PLDc_2"/>
    <property type="match status" value="1"/>
</dbReference>
<dbReference type="EMBL" id="JANFZH010000046">
    <property type="protein sequence ID" value="MCQ4841353.1"/>
    <property type="molecule type" value="Genomic_DNA"/>
</dbReference>
<dbReference type="SUPFAM" id="SSF56024">
    <property type="entry name" value="Phospholipase D/nuclease"/>
    <property type="match status" value="1"/>
</dbReference>
<evidence type="ECO:0000313" key="3">
    <source>
        <dbReference type="EMBL" id="MCQ4841353.1"/>
    </source>
</evidence>
<proteinExistence type="predicted"/>
<organism evidence="3 4">
    <name type="scientific">Neglectibacter timonensis</name>
    <dbReference type="NCBI Taxonomy" id="1776382"/>
    <lineage>
        <taxon>Bacteria</taxon>
        <taxon>Bacillati</taxon>
        <taxon>Bacillota</taxon>
        <taxon>Clostridia</taxon>
        <taxon>Eubacteriales</taxon>
        <taxon>Oscillospiraceae</taxon>
        <taxon>Neglectibacter</taxon>
    </lineage>
</organism>
<keyword evidence="4" id="KW-1185">Reference proteome</keyword>
<accession>A0ABT1S350</accession>
<feature type="domain" description="Phospholipase D-like" evidence="1">
    <location>
        <begin position="175"/>
        <end position="290"/>
    </location>
</feature>
<dbReference type="GeneID" id="90530991"/>
<evidence type="ECO:0000313" key="4">
    <source>
        <dbReference type="Proteomes" id="UP001524473"/>
    </source>
</evidence>
<sequence length="295" mass="33858">MEQNRSTTARAGLYAVGSIVSEELRWIFREQPVEDYGIDAHIEICEEGKPTGRLLAAQIKSGKSWFERRTEEGFVYTGSLRHLDYWTSYSVPVILILYHPEEKRAYWAPVESRRIHRNSRGWNMAVPFSSVLDRFAGEALRELAVPHRRKWKNFRGMLTDFPRDQISSFGEDRILNFLSLAENSLDIAVPFLDEAFLWILKSLSFRVSIRLLTGSGSGRAVTEECLGKNGMEMRVLPALHEKAVILDRTYTAYGSACLTKTAWRDARELLFPDDDPQIAALRLRQFERAWDIAAP</sequence>
<dbReference type="InterPro" id="IPR025375">
    <property type="entry name" value="DUF4365"/>
</dbReference>
<gene>
    <name evidence="3" type="ORF">NE695_15685</name>
</gene>
<dbReference type="Pfam" id="PF14280">
    <property type="entry name" value="DUF4365"/>
    <property type="match status" value="1"/>
</dbReference>
<protein>
    <submittedName>
        <fullName evidence="3">DUF4365 domain-containing protein</fullName>
    </submittedName>
</protein>
<comment type="caution">
    <text evidence="3">The sequence shown here is derived from an EMBL/GenBank/DDBJ whole genome shotgun (WGS) entry which is preliminary data.</text>
</comment>
<reference evidence="3 4" key="1">
    <citation type="submission" date="2022-06" db="EMBL/GenBank/DDBJ databases">
        <title>Isolation of gut microbiota from human fecal samples.</title>
        <authorList>
            <person name="Pamer E.G."/>
            <person name="Barat B."/>
            <person name="Waligurski E."/>
            <person name="Medina S."/>
            <person name="Paddock L."/>
            <person name="Mostad J."/>
        </authorList>
    </citation>
    <scope>NUCLEOTIDE SEQUENCE [LARGE SCALE GENOMIC DNA]</scope>
    <source>
        <strain evidence="3 4">DFI.9.73</strain>
    </source>
</reference>
<dbReference type="Gene3D" id="3.30.870.10">
    <property type="entry name" value="Endonuclease Chain A"/>
    <property type="match status" value="1"/>
</dbReference>
<dbReference type="Proteomes" id="UP001524473">
    <property type="component" value="Unassembled WGS sequence"/>
</dbReference>
<evidence type="ECO:0000259" key="1">
    <source>
        <dbReference type="Pfam" id="PF13091"/>
    </source>
</evidence>
<dbReference type="InterPro" id="IPR025202">
    <property type="entry name" value="PLD-like_dom"/>
</dbReference>
<name>A0ABT1S350_9FIRM</name>
<dbReference type="RefSeq" id="WP_066859924.1">
    <property type="nucleotide sequence ID" value="NZ_CABKVV010000008.1"/>
</dbReference>
<evidence type="ECO:0000259" key="2">
    <source>
        <dbReference type="Pfam" id="PF14280"/>
    </source>
</evidence>
<feature type="domain" description="DUF4365" evidence="2">
    <location>
        <begin position="11"/>
        <end position="143"/>
    </location>
</feature>